<proteinExistence type="inferred from homology"/>
<dbReference type="GO" id="GO:0000287">
    <property type="term" value="F:magnesium ion binding"/>
    <property type="evidence" value="ECO:0007669"/>
    <property type="project" value="UniProtKB-UniRule"/>
</dbReference>
<evidence type="ECO:0000256" key="3">
    <source>
        <dbReference type="ARBA" id="ARBA00012154"/>
    </source>
</evidence>
<feature type="binding site" evidence="11">
    <location>
        <position position="56"/>
    </location>
    <ligand>
        <name>substrate</name>
    </ligand>
</feature>
<evidence type="ECO:0000313" key="13">
    <source>
        <dbReference type="Proteomes" id="UP000617951"/>
    </source>
</evidence>
<comment type="subunit">
    <text evidence="11">Monomer.</text>
</comment>
<dbReference type="GO" id="GO:0009423">
    <property type="term" value="P:chorismate biosynthetic process"/>
    <property type="evidence" value="ECO:0007669"/>
    <property type="project" value="UniProtKB-UniRule"/>
</dbReference>
<reference evidence="12" key="1">
    <citation type="submission" date="2020-08" db="EMBL/GenBank/DDBJ databases">
        <title>Genome public.</title>
        <authorList>
            <person name="Liu C."/>
            <person name="Sun Q."/>
        </authorList>
    </citation>
    <scope>NUCLEOTIDE SEQUENCE</scope>
    <source>
        <strain evidence="12">NSJ-63</strain>
    </source>
</reference>
<dbReference type="PANTHER" id="PTHR21087">
    <property type="entry name" value="SHIKIMATE KINASE"/>
    <property type="match status" value="1"/>
</dbReference>
<evidence type="ECO:0000256" key="10">
    <source>
        <dbReference type="ARBA" id="ARBA00048567"/>
    </source>
</evidence>
<dbReference type="PRINTS" id="PR01100">
    <property type="entry name" value="SHIKIMTKNASE"/>
</dbReference>
<dbReference type="GO" id="GO:0009073">
    <property type="term" value="P:aromatic amino acid family biosynthetic process"/>
    <property type="evidence" value="ECO:0007669"/>
    <property type="project" value="UniProtKB-KW"/>
</dbReference>
<comment type="function">
    <text evidence="11">Catalyzes the specific phosphorylation of the 3-hydroxyl group of shikimic acid using ATP as a cosubstrate.</text>
</comment>
<dbReference type="InterPro" id="IPR031322">
    <property type="entry name" value="Shikimate/glucono_kinase"/>
</dbReference>
<dbReference type="InterPro" id="IPR027417">
    <property type="entry name" value="P-loop_NTPase"/>
</dbReference>
<dbReference type="EC" id="2.7.1.71" evidence="3 11"/>
<dbReference type="PANTHER" id="PTHR21087:SF16">
    <property type="entry name" value="SHIKIMATE KINASE 1, CHLOROPLASTIC"/>
    <property type="match status" value="1"/>
</dbReference>
<evidence type="ECO:0000256" key="2">
    <source>
        <dbReference type="ARBA" id="ARBA00006997"/>
    </source>
</evidence>
<keyword evidence="7 11" id="KW-0418">Kinase</keyword>
<evidence type="ECO:0000256" key="9">
    <source>
        <dbReference type="ARBA" id="ARBA00023141"/>
    </source>
</evidence>
<dbReference type="InterPro" id="IPR000623">
    <property type="entry name" value="Shikimate_kinase/TSH1"/>
</dbReference>
<dbReference type="Pfam" id="PF01202">
    <property type="entry name" value="SKI"/>
    <property type="match status" value="1"/>
</dbReference>
<name>A0A926DH58_9FIRM</name>
<feature type="binding site" evidence="11">
    <location>
        <position position="14"/>
    </location>
    <ligand>
        <name>Mg(2+)</name>
        <dbReference type="ChEBI" id="CHEBI:18420"/>
    </ligand>
</feature>
<sequence length="163" mass="17880">MNIYLTGMMGCGKTTLGALLAEQAGAEFLDMDAQIVREEGKSIPQIFAESGEDGFREIETRVLSEIAERDGLVVACGGGVVLLERNVEIMKQSGKIYFIDRAPEEILQGMDMSGRPVLRDGEKTFQEVYKKRLPIYRKTADVVFKNTGNPGDAAEALAALLKF</sequence>
<keyword evidence="13" id="KW-1185">Reference proteome</keyword>
<feature type="binding site" evidence="11">
    <location>
        <position position="115"/>
    </location>
    <ligand>
        <name>ATP</name>
        <dbReference type="ChEBI" id="CHEBI:30616"/>
    </ligand>
</feature>
<evidence type="ECO:0000256" key="8">
    <source>
        <dbReference type="ARBA" id="ARBA00022840"/>
    </source>
</evidence>
<keyword evidence="4 11" id="KW-0028">Amino-acid biosynthesis</keyword>
<evidence type="ECO:0000256" key="7">
    <source>
        <dbReference type="ARBA" id="ARBA00022777"/>
    </source>
</evidence>
<evidence type="ECO:0000256" key="1">
    <source>
        <dbReference type="ARBA" id="ARBA00004842"/>
    </source>
</evidence>
<feature type="binding site" evidence="11">
    <location>
        <position position="132"/>
    </location>
    <ligand>
        <name>substrate</name>
    </ligand>
</feature>
<comment type="caution">
    <text evidence="11">Lacks conserved residue(s) required for the propagation of feature annotation.</text>
</comment>
<dbReference type="HAMAP" id="MF_00109">
    <property type="entry name" value="Shikimate_kinase"/>
    <property type="match status" value="1"/>
</dbReference>
<dbReference type="SUPFAM" id="SSF52540">
    <property type="entry name" value="P-loop containing nucleoside triphosphate hydrolases"/>
    <property type="match status" value="1"/>
</dbReference>
<keyword evidence="11" id="KW-0963">Cytoplasm</keyword>
<dbReference type="Proteomes" id="UP000617951">
    <property type="component" value="Unassembled WGS sequence"/>
</dbReference>
<feature type="binding site" evidence="11">
    <location>
        <position position="78"/>
    </location>
    <ligand>
        <name>substrate</name>
    </ligand>
</feature>
<keyword evidence="11" id="KW-0460">Magnesium</keyword>
<comment type="pathway">
    <text evidence="1 11">Metabolic intermediate biosynthesis; chorismate biosynthesis; chorismate from D-erythrose 4-phosphate and phosphoenolpyruvate: step 5/7.</text>
</comment>
<comment type="cofactor">
    <cofactor evidence="11">
        <name>Mg(2+)</name>
        <dbReference type="ChEBI" id="CHEBI:18420"/>
    </cofactor>
    <text evidence="11">Binds 1 Mg(2+) ion per subunit.</text>
</comment>
<dbReference type="RefSeq" id="WP_249280514.1">
    <property type="nucleotide sequence ID" value="NZ_JACRSS010000003.1"/>
</dbReference>
<dbReference type="PROSITE" id="PS01128">
    <property type="entry name" value="SHIKIMATE_KINASE"/>
    <property type="match status" value="1"/>
</dbReference>
<dbReference type="GO" id="GO:0005524">
    <property type="term" value="F:ATP binding"/>
    <property type="evidence" value="ECO:0007669"/>
    <property type="project" value="UniProtKB-UniRule"/>
</dbReference>
<keyword evidence="11" id="KW-0479">Metal-binding</keyword>
<feature type="binding site" evidence="11">
    <location>
        <begin position="10"/>
        <end position="15"/>
    </location>
    <ligand>
        <name>ATP</name>
        <dbReference type="ChEBI" id="CHEBI:30616"/>
    </ligand>
</feature>
<dbReference type="GO" id="GO:0005829">
    <property type="term" value="C:cytosol"/>
    <property type="evidence" value="ECO:0007669"/>
    <property type="project" value="TreeGrafter"/>
</dbReference>
<dbReference type="Gene3D" id="3.40.50.300">
    <property type="entry name" value="P-loop containing nucleotide triphosphate hydrolases"/>
    <property type="match status" value="1"/>
</dbReference>
<evidence type="ECO:0000313" key="12">
    <source>
        <dbReference type="EMBL" id="MBC8538840.1"/>
    </source>
</evidence>
<evidence type="ECO:0000256" key="4">
    <source>
        <dbReference type="ARBA" id="ARBA00022605"/>
    </source>
</evidence>
<keyword evidence="5 11" id="KW-0808">Transferase</keyword>
<evidence type="ECO:0000256" key="5">
    <source>
        <dbReference type="ARBA" id="ARBA00022679"/>
    </source>
</evidence>
<comment type="catalytic activity">
    <reaction evidence="10 11">
        <text>shikimate + ATP = 3-phosphoshikimate + ADP + H(+)</text>
        <dbReference type="Rhea" id="RHEA:13121"/>
        <dbReference type="ChEBI" id="CHEBI:15378"/>
        <dbReference type="ChEBI" id="CHEBI:30616"/>
        <dbReference type="ChEBI" id="CHEBI:36208"/>
        <dbReference type="ChEBI" id="CHEBI:145989"/>
        <dbReference type="ChEBI" id="CHEBI:456216"/>
        <dbReference type="EC" id="2.7.1.71"/>
    </reaction>
</comment>
<keyword evidence="6 11" id="KW-0547">Nucleotide-binding</keyword>
<organism evidence="12 13">
    <name type="scientific">Guopingia tenuis</name>
    <dbReference type="NCBI Taxonomy" id="2763656"/>
    <lineage>
        <taxon>Bacteria</taxon>
        <taxon>Bacillati</taxon>
        <taxon>Bacillota</taxon>
        <taxon>Clostridia</taxon>
        <taxon>Christensenellales</taxon>
        <taxon>Christensenellaceae</taxon>
        <taxon>Guopingia</taxon>
    </lineage>
</organism>
<gene>
    <name evidence="11" type="primary">aroK</name>
    <name evidence="12" type="ORF">H8693_07820</name>
</gene>
<comment type="caution">
    <text evidence="12">The sequence shown here is derived from an EMBL/GenBank/DDBJ whole genome shotgun (WGS) entry which is preliminary data.</text>
</comment>
<keyword evidence="8 11" id="KW-0067">ATP-binding</keyword>
<dbReference type="GO" id="GO:0004765">
    <property type="term" value="F:shikimate kinase activity"/>
    <property type="evidence" value="ECO:0007669"/>
    <property type="project" value="UniProtKB-UniRule"/>
</dbReference>
<dbReference type="AlphaFoldDB" id="A0A926DH58"/>
<keyword evidence="9 11" id="KW-0057">Aromatic amino acid biosynthesis</keyword>
<evidence type="ECO:0000256" key="6">
    <source>
        <dbReference type="ARBA" id="ARBA00022741"/>
    </source>
</evidence>
<dbReference type="GO" id="GO:0008652">
    <property type="term" value="P:amino acid biosynthetic process"/>
    <property type="evidence" value="ECO:0007669"/>
    <property type="project" value="UniProtKB-KW"/>
</dbReference>
<evidence type="ECO:0000256" key="11">
    <source>
        <dbReference type="HAMAP-Rule" id="MF_00109"/>
    </source>
</evidence>
<accession>A0A926DH58</accession>
<comment type="similarity">
    <text evidence="2 11">Belongs to the shikimate kinase family.</text>
</comment>
<comment type="subcellular location">
    <subcellularLocation>
        <location evidence="11">Cytoplasm</location>
    </subcellularLocation>
</comment>
<feature type="binding site" evidence="11">
    <location>
        <position position="32"/>
    </location>
    <ligand>
        <name>substrate</name>
    </ligand>
</feature>
<dbReference type="EMBL" id="JACRSS010000003">
    <property type="protein sequence ID" value="MBC8538840.1"/>
    <property type="molecule type" value="Genomic_DNA"/>
</dbReference>
<dbReference type="InterPro" id="IPR023000">
    <property type="entry name" value="Shikimate_kinase_CS"/>
</dbReference>
<protein>
    <recommendedName>
        <fullName evidence="3 11">Shikimate kinase</fullName>
        <shortName evidence="11">SK</shortName>
        <ecNumber evidence="3 11">2.7.1.71</ecNumber>
    </recommendedName>
</protein>
<dbReference type="CDD" id="cd00464">
    <property type="entry name" value="SK"/>
    <property type="match status" value="1"/>
</dbReference>